<dbReference type="AlphaFoldDB" id="A0AAQ3S2J4"/>
<gene>
    <name evidence="2" type="ORF">V8G54_011669</name>
</gene>
<dbReference type="EMBL" id="CP144697">
    <property type="protein sequence ID" value="WVZ14103.1"/>
    <property type="molecule type" value="Genomic_DNA"/>
</dbReference>
<reference evidence="2 3" key="1">
    <citation type="journal article" date="2023" name="Life. Sci Alliance">
        <title>Evolutionary insights into 3D genome organization and epigenetic landscape of Vigna mungo.</title>
        <authorList>
            <person name="Junaid A."/>
            <person name="Singh B."/>
            <person name="Bhatia S."/>
        </authorList>
    </citation>
    <scope>NUCLEOTIDE SEQUENCE [LARGE SCALE GENOMIC DNA]</scope>
    <source>
        <strain evidence="2">Urdbean</strain>
    </source>
</reference>
<dbReference type="Proteomes" id="UP001374535">
    <property type="component" value="Chromosome 4"/>
</dbReference>
<feature type="region of interest" description="Disordered" evidence="1">
    <location>
        <begin position="1"/>
        <end position="102"/>
    </location>
</feature>
<proteinExistence type="predicted"/>
<organism evidence="2 3">
    <name type="scientific">Vigna mungo</name>
    <name type="common">Black gram</name>
    <name type="synonym">Phaseolus mungo</name>
    <dbReference type="NCBI Taxonomy" id="3915"/>
    <lineage>
        <taxon>Eukaryota</taxon>
        <taxon>Viridiplantae</taxon>
        <taxon>Streptophyta</taxon>
        <taxon>Embryophyta</taxon>
        <taxon>Tracheophyta</taxon>
        <taxon>Spermatophyta</taxon>
        <taxon>Magnoliopsida</taxon>
        <taxon>eudicotyledons</taxon>
        <taxon>Gunneridae</taxon>
        <taxon>Pentapetalae</taxon>
        <taxon>rosids</taxon>
        <taxon>fabids</taxon>
        <taxon>Fabales</taxon>
        <taxon>Fabaceae</taxon>
        <taxon>Papilionoideae</taxon>
        <taxon>50 kb inversion clade</taxon>
        <taxon>NPAAA clade</taxon>
        <taxon>indigoferoid/millettioid clade</taxon>
        <taxon>Phaseoleae</taxon>
        <taxon>Vigna</taxon>
    </lineage>
</organism>
<name>A0AAQ3S2J4_VIGMU</name>
<evidence type="ECO:0000313" key="3">
    <source>
        <dbReference type="Proteomes" id="UP001374535"/>
    </source>
</evidence>
<evidence type="ECO:0000256" key="1">
    <source>
        <dbReference type="SAM" id="MobiDB-lite"/>
    </source>
</evidence>
<sequence>MLRPARQQPPAAPRISLPPNIHSRQAREALRRQPNDPPRASAHSPPSLRHGAQRAHLQHLLQPDPRRQMGVVERRSLPPQDPHSLHPRRERNHPLLFLSAKK</sequence>
<evidence type="ECO:0000313" key="2">
    <source>
        <dbReference type="EMBL" id="WVZ14103.1"/>
    </source>
</evidence>
<feature type="compositionally biased region" description="Basic and acidic residues" evidence="1">
    <location>
        <begin position="64"/>
        <end position="76"/>
    </location>
</feature>
<protein>
    <submittedName>
        <fullName evidence="2">Uncharacterized protein</fullName>
    </submittedName>
</protein>
<accession>A0AAQ3S2J4</accession>
<feature type="compositionally biased region" description="Basic and acidic residues" evidence="1">
    <location>
        <begin position="25"/>
        <end position="34"/>
    </location>
</feature>
<keyword evidence="3" id="KW-1185">Reference proteome</keyword>